<evidence type="ECO:0000256" key="3">
    <source>
        <dbReference type="ARBA" id="ARBA00022692"/>
    </source>
</evidence>
<dbReference type="PANTHER" id="PTHR30093">
    <property type="entry name" value="GENERAL SECRETION PATHWAY PROTEIN G"/>
    <property type="match status" value="1"/>
</dbReference>
<dbReference type="EMBL" id="PFAM01000007">
    <property type="protein sequence ID" value="PIT96343.1"/>
    <property type="molecule type" value="Genomic_DNA"/>
</dbReference>
<dbReference type="GO" id="GO:0016020">
    <property type="term" value="C:membrane"/>
    <property type="evidence" value="ECO:0007669"/>
    <property type="project" value="UniProtKB-SubCell"/>
</dbReference>
<dbReference type="SMART" id="SM00560">
    <property type="entry name" value="LamGL"/>
    <property type="match status" value="1"/>
</dbReference>
<evidence type="ECO:0000256" key="5">
    <source>
        <dbReference type="ARBA" id="ARBA00022989"/>
    </source>
</evidence>
<keyword evidence="2" id="KW-0488">Methylation</keyword>
<dbReference type="Pfam" id="PF13385">
    <property type="entry name" value="Laminin_G_3"/>
    <property type="match status" value="1"/>
</dbReference>
<dbReference type="GO" id="GO:0015628">
    <property type="term" value="P:protein secretion by the type II secretion system"/>
    <property type="evidence" value="ECO:0007669"/>
    <property type="project" value="InterPro"/>
</dbReference>
<dbReference type="AlphaFoldDB" id="A0A2M6WU65"/>
<feature type="transmembrane region" description="Helical" evidence="8">
    <location>
        <begin position="46"/>
        <end position="70"/>
    </location>
</feature>
<keyword evidence="7" id="KW-1015">Disulfide bond</keyword>
<evidence type="ECO:0000256" key="7">
    <source>
        <dbReference type="ARBA" id="ARBA00023157"/>
    </source>
</evidence>
<dbReference type="InterPro" id="IPR012902">
    <property type="entry name" value="N_methyl_site"/>
</dbReference>
<dbReference type="InterPro" id="IPR000983">
    <property type="entry name" value="Bac_GSPG_pilin"/>
</dbReference>
<keyword evidence="3 8" id="KW-0812">Transmembrane</keyword>
<feature type="domain" description="LamG-like jellyroll fold" evidence="9">
    <location>
        <begin position="252"/>
        <end position="391"/>
    </location>
</feature>
<dbReference type="PANTHER" id="PTHR30093:SF44">
    <property type="entry name" value="TYPE II SECRETION SYSTEM CORE PROTEIN G"/>
    <property type="match status" value="1"/>
</dbReference>
<dbReference type="PRINTS" id="PR00813">
    <property type="entry name" value="BCTERIALGSPG"/>
</dbReference>
<evidence type="ECO:0000313" key="11">
    <source>
        <dbReference type="Proteomes" id="UP000228533"/>
    </source>
</evidence>
<dbReference type="InterPro" id="IPR045584">
    <property type="entry name" value="Pilin-like"/>
</dbReference>
<dbReference type="Gene3D" id="2.60.120.200">
    <property type="match status" value="1"/>
</dbReference>
<dbReference type="InterPro" id="IPR013320">
    <property type="entry name" value="ConA-like_dom_sf"/>
</dbReference>
<dbReference type="Gene3D" id="3.30.700.10">
    <property type="entry name" value="Glycoprotein, Type 4 Pilin"/>
    <property type="match status" value="1"/>
</dbReference>
<reference evidence="11" key="1">
    <citation type="submission" date="2017-09" db="EMBL/GenBank/DDBJ databases">
        <title>Depth-based differentiation of microbial function through sediment-hosted aquifers and enrichment of novel symbionts in the deep terrestrial subsurface.</title>
        <authorList>
            <person name="Probst A.J."/>
            <person name="Ladd B."/>
            <person name="Jarett J.K."/>
            <person name="Geller-Mcgrath D.E."/>
            <person name="Sieber C.M.K."/>
            <person name="Emerson J.B."/>
            <person name="Anantharaman K."/>
            <person name="Thomas B.C."/>
            <person name="Malmstrom R."/>
            <person name="Stieglmeier M."/>
            <person name="Klingl A."/>
            <person name="Woyke T."/>
            <person name="Ryan C.M."/>
            <person name="Banfield J.F."/>
        </authorList>
    </citation>
    <scope>NUCLEOTIDE SEQUENCE [LARGE SCALE GENOMIC DNA]</scope>
</reference>
<keyword evidence="5 8" id="KW-1133">Transmembrane helix</keyword>
<dbReference type="SUPFAM" id="SSF54523">
    <property type="entry name" value="Pili subunits"/>
    <property type="match status" value="1"/>
</dbReference>
<evidence type="ECO:0000256" key="2">
    <source>
        <dbReference type="ARBA" id="ARBA00022481"/>
    </source>
</evidence>
<evidence type="ECO:0000256" key="6">
    <source>
        <dbReference type="ARBA" id="ARBA00023136"/>
    </source>
</evidence>
<protein>
    <recommendedName>
        <fullName evidence="9">LamG-like jellyroll fold domain-containing protein</fullName>
    </recommendedName>
</protein>
<dbReference type="NCBIfam" id="TIGR02532">
    <property type="entry name" value="IV_pilin_GFxxxE"/>
    <property type="match status" value="1"/>
</dbReference>
<keyword evidence="4" id="KW-0732">Signal</keyword>
<proteinExistence type="predicted"/>
<name>A0A2M6WU65_9BACT</name>
<evidence type="ECO:0000256" key="4">
    <source>
        <dbReference type="ARBA" id="ARBA00022729"/>
    </source>
</evidence>
<sequence length="402" mass="43608">MFNFKIISKNLISQTETFLFSGVLFKKLKHYLKITKFKIKNSYHPAFTLIELLVVIVIIGVLATLATVAVSSARTKARDAKRISDMKQISTALEMYYADYTAYPNIITPGQPLISDDGTKTYMAKVPNNPTPRAEGACADLDYQYSAGNDNYSLIGCLSKAVGDVPAGARKIEKSGTPRDLGPTNGLVGWWMLDGLNGTKNLTGLTSPGSFGGTGVVTSTGRYNEVDGAYSFNGLTTSYINVGNSNIIHPASGITVSGWIKLNVINAAKNTIINKGTESSQTDYWLTLWNNSGHKVVFEFGCGSTYFTHFSSAFTPLTGRWYHLAGTYDSVTENSQVYLDAVPGTLTNRSGCGELGSNINNALIGKYMEYAYAIDGYIADVRVYNRALSDAEVSALYEATKP</sequence>
<dbReference type="Pfam" id="PF07963">
    <property type="entry name" value="N_methyl"/>
    <property type="match status" value="1"/>
</dbReference>
<evidence type="ECO:0000256" key="1">
    <source>
        <dbReference type="ARBA" id="ARBA00004167"/>
    </source>
</evidence>
<gene>
    <name evidence="10" type="ORF">COT94_00930</name>
</gene>
<evidence type="ECO:0000256" key="8">
    <source>
        <dbReference type="SAM" id="Phobius"/>
    </source>
</evidence>
<dbReference type="SUPFAM" id="SSF49899">
    <property type="entry name" value="Concanavalin A-like lectins/glucanases"/>
    <property type="match status" value="1"/>
</dbReference>
<dbReference type="InterPro" id="IPR006558">
    <property type="entry name" value="LamG-like"/>
</dbReference>
<evidence type="ECO:0000259" key="9">
    <source>
        <dbReference type="SMART" id="SM00560"/>
    </source>
</evidence>
<accession>A0A2M6WU65</accession>
<dbReference type="GO" id="GO:0015627">
    <property type="term" value="C:type II protein secretion system complex"/>
    <property type="evidence" value="ECO:0007669"/>
    <property type="project" value="InterPro"/>
</dbReference>
<organism evidence="10 11">
    <name type="scientific">Candidatus Falkowbacteria bacterium CG10_big_fil_rev_8_21_14_0_10_37_14</name>
    <dbReference type="NCBI Taxonomy" id="1974561"/>
    <lineage>
        <taxon>Bacteria</taxon>
        <taxon>Candidatus Falkowiibacteriota</taxon>
    </lineage>
</organism>
<keyword evidence="6 8" id="KW-0472">Membrane</keyword>
<comment type="caution">
    <text evidence="10">The sequence shown here is derived from an EMBL/GenBank/DDBJ whole genome shotgun (WGS) entry which is preliminary data.</text>
</comment>
<comment type="subcellular location">
    <subcellularLocation>
        <location evidence="1">Membrane</location>
        <topology evidence="1">Single-pass membrane protein</topology>
    </subcellularLocation>
</comment>
<dbReference type="Proteomes" id="UP000228533">
    <property type="component" value="Unassembled WGS sequence"/>
</dbReference>
<evidence type="ECO:0000313" key="10">
    <source>
        <dbReference type="EMBL" id="PIT96343.1"/>
    </source>
</evidence>